<dbReference type="InterPro" id="IPR029048">
    <property type="entry name" value="HSP70_C_sf"/>
</dbReference>
<evidence type="ECO:0000256" key="2">
    <source>
        <dbReference type="ARBA" id="ARBA00022741"/>
    </source>
</evidence>
<keyword evidence="5" id="KW-1185">Reference proteome</keyword>
<dbReference type="Gramene" id="Psat03G0549900-T1">
    <property type="protein sequence ID" value="KAI5431340.1"/>
    <property type="gene ID" value="KIW84_035499"/>
</dbReference>
<dbReference type="FunFam" id="3.30.420.40:FF:000026">
    <property type="entry name" value="Heat shock protein 70"/>
    <property type="match status" value="1"/>
</dbReference>
<dbReference type="PROSITE" id="PS00297">
    <property type="entry name" value="HSP70_1"/>
    <property type="match status" value="1"/>
</dbReference>
<dbReference type="InterPro" id="IPR013126">
    <property type="entry name" value="Hsp_70_fam"/>
</dbReference>
<dbReference type="EMBL" id="JAMSHJ010000003">
    <property type="protein sequence ID" value="KAI5431340.1"/>
    <property type="molecule type" value="Genomic_DNA"/>
</dbReference>
<dbReference type="Proteomes" id="UP001058974">
    <property type="component" value="Chromosome 3"/>
</dbReference>
<name>A0A9D4Y6A3_PEA</name>
<evidence type="ECO:0000313" key="4">
    <source>
        <dbReference type="EMBL" id="KAI5431340.1"/>
    </source>
</evidence>
<dbReference type="InterPro" id="IPR029047">
    <property type="entry name" value="HSP70_peptide-bd_sf"/>
</dbReference>
<keyword evidence="4" id="KW-0346">Stress response</keyword>
<keyword evidence="3" id="KW-0067">ATP-binding</keyword>
<dbReference type="SUPFAM" id="SSF53067">
    <property type="entry name" value="Actin-like ATPase domain"/>
    <property type="match status" value="2"/>
</dbReference>
<sequence length="895" mass="99607">MAKKEKSYEGCAVGIDLGTTYSCVAVWLDEHNRVEIIHNDQGNRITPSFVSFKDDQRLIGDAALHQAASNPTNTVFDAKRLIGRKFSDSVIQNDLNLWPFKVISGVHDKPMIVVQYKGEEKHFCAEEISSMVLRKMREVAEKFVEFPVKNVVVTVPAYFNDSQRKATIDAGAMAGLNVIRMINEPTAAALAYGLNKRTKCAGENNIFVFDLGGGTFDASALTIKDNVFQVKATAGNTHLGGEDFDNRMVNYFVEELKRKNKIDISGNPKSLRRLRTACERAKRTLSFVSVTTIEVDYLFQGFDFSSSITRAKFEEISADLFKECMEIVKSCLVDAGMNKSNVNDVVIVGGSSRIPKVQQLLQEYFNGKDLCMSINPDEAVAYGAAVQAALLSKGFQNVPNLVLRDVAPLSLGMVTIGDVMSVVIPRNTCIPVKITKSFLTVKDNQSQVLIEVYEGERTRASDNNLLGSFTLSGIPPSPRGYSFNVCFAIDENGILTVSATDNSTGNMNEITINHYKESLSTKKIKKALEEGEKYKVEDEKFLRKASVMNALDLSVYNMKNALKNDDNLELTPQESEKINNAITMGMNLLDGNSREKDIGFLEGIPPSPRGYSFNVCFAIDENGILTVSATDNSTGNMNEITINHYKESLSTKKIKKALEEGEKYKVEDEKFLRKASVMNALDLSVYNMKNALKSDDNLKLTPQESEKINDAITMGMNLLDGNSREKDIGFLEGIPPSPRGYSFNVCFAIDENGILTVSATDNSTGNMNEITINHYKESLSTKKIKKALEEGEKYKVEDEKFLRKASVMNALDLSVYNMKNALKNDDNLKLTPQESEKINNAITMGMNLLDGNSREKDIGFLEGHQKKLDNLLKLIKAKTSNENNHKFSLFRYSFW</sequence>
<dbReference type="Pfam" id="PF00012">
    <property type="entry name" value="HSP70"/>
    <property type="match status" value="3"/>
</dbReference>
<dbReference type="InterPro" id="IPR043129">
    <property type="entry name" value="ATPase_NBD"/>
</dbReference>
<proteinExistence type="inferred from homology"/>
<dbReference type="Gene3D" id="1.20.1270.10">
    <property type="match status" value="2"/>
</dbReference>
<dbReference type="Gene3D" id="3.30.30.30">
    <property type="match status" value="1"/>
</dbReference>
<dbReference type="GO" id="GO:0005524">
    <property type="term" value="F:ATP binding"/>
    <property type="evidence" value="ECO:0007669"/>
    <property type="project" value="UniProtKB-KW"/>
</dbReference>
<dbReference type="SUPFAM" id="SSF100920">
    <property type="entry name" value="Heat shock protein 70kD (HSP70), peptide-binding domain"/>
    <property type="match status" value="3"/>
</dbReference>
<dbReference type="PANTHER" id="PTHR19375">
    <property type="entry name" value="HEAT SHOCK PROTEIN 70KDA"/>
    <property type="match status" value="1"/>
</dbReference>
<protein>
    <submittedName>
        <fullName evidence="4">70-kilodalton heat shock protein</fullName>
    </submittedName>
</protein>
<comment type="caution">
    <text evidence="4">The sequence shown here is derived from an EMBL/GenBank/DDBJ whole genome shotgun (WGS) entry which is preliminary data.</text>
</comment>
<comment type="similarity">
    <text evidence="1">Belongs to the heat shock protein 70 family.</text>
</comment>
<dbReference type="FunFam" id="3.90.640.10:FF:000002">
    <property type="entry name" value="Heat shock 70 kDa"/>
    <property type="match status" value="1"/>
</dbReference>
<gene>
    <name evidence="4" type="ORF">KIW84_035499</name>
</gene>
<keyword evidence="2" id="KW-0547">Nucleotide-binding</keyword>
<dbReference type="PRINTS" id="PR00301">
    <property type="entry name" value="HEATSHOCK70"/>
</dbReference>
<dbReference type="Gene3D" id="3.30.420.40">
    <property type="match status" value="2"/>
</dbReference>
<organism evidence="4 5">
    <name type="scientific">Pisum sativum</name>
    <name type="common">Garden pea</name>
    <name type="synonym">Lathyrus oleraceus</name>
    <dbReference type="NCBI Taxonomy" id="3888"/>
    <lineage>
        <taxon>Eukaryota</taxon>
        <taxon>Viridiplantae</taxon>
        <taxon>Streptophyta</taxon>
        <taxon>Embryophyta</taxon>
        <taxon>Tracheophyta</taxon>
        <taxon>Spermatophyta</taxon>
        <taxon>Magnoliopsida</taxon>
        <taxon>eudicotyledons</taxon>
        <taxon>Gunneridae</taxon>
        <taxon>Pentapetalae</taxon>
        <taxon>rosids</taxon>
        <taxon>fabids</taxon>
        <taxon>Fabales</taxon>
        <taxon>Fabaceae</taxon>
        <taxon>Papilionoideae</taxon>
        <taxon>50 kb inversion clade</taxon>
        <taxon>NPAAA clade</taxon>
        <taxon>Hologalegina</taxon>
        <taxon>IRL clade</taxon>
        <taxon>Fabeae</taxon>
        <taxon>Lathyrus</taxon>
    </lineage>
</organism>
<dbReference type="GO" id="GO:0140662">
    <property type="term" value="F:ATP-dependent protein folding chaperone"/>
    <property type="evidence" value="ECO:0007669"/>
    <property type="project" value="InterPro"/>
</dbReference>
<dbReference type="Gene3D" id="3.90.640.10">
    <property type="entry name" value="Actin, Chain A, domain 4"/>
    <property type="match status" value="1"/>
</dbReference>
<dbReference type="FunFam" id="2.60.34.10:FF:000012">
    <property type="entry name" value="Heat shock 70 kDa protein"/>
    <property type="match status" value="1"/>
</dbReference>
<evidence type="ECO:0000256" key="1">
    <source>
        <dbReference type="ARBA" id="ARBA00007381"/>
    </source>
</evidence>
<evidence type="ECO:0000256" key="3">
    <source>
        <dbReference type="ARBA" id="ARBA00022840"/>
    </source>
</evidence>
<dbReference type="FunFam" id="3.30.30.30:FF:000019">
    <property type="entry name" value="Heat shock 70 kDa protein"/>
    <property type="match status" value="1"/>
</dbReference>
<dbReference type="AlphaFoldDB" id="A0A9D4Y6A3"/>
<dbReference type="PROSITE" id="PS01036">
    <property type="entry name" value="HSP70_3"/>
    <property type="match status" value="1"/>
</dbReference>
<evidence type="ECO:0000313" key="5">
    <source>
        <dbReference type="Proteomes" id="UP001058974"/>
    </source>
</evidence>
<reference evidence="4 5" key="1">
    <citation type="journal article" date="2022" name="Nat. Genet.">
        <title>Improved pea reference genome and pan-genome highlight genomic features and evolutionary characteristics.</title>
        <authorList>
            <person name="Yang T."/>
            <person name="Liu R."/>
            <person name="Luo Y."/>
            <person name="Hu S."/>
            <person name="Wang D."/>
            <person name="Wang C."/>
            <person name="Pandey M.K."/>
            <person name="Ge S."/>
            <person name="Xu Q."/>
            <person name="Li N."/>
            <person name="Li G."/>
            <person name="Huang Y."/>
            <person name="Saxena R.K."/>
            <person name="Ji Y."/>
            <person name="Li M."/>
            <person name="Yan X."/>
            <person name="He Y."/>
            <person name="Liu Y."/>
            <person name="Wang X."/>
            <person name="Xiang C."/>
            <person name="Varshney R.K."/>
            <person name="Ding H."/>
            <person name="Gao S."/>
            <person name="Zong X."/>
        </authorList>
    </citation>
    <scope>NUCLEOTIDE SEQUENCE [LARGE SCALE GENOMIC DNA]</scope>
    <source>
        <strain evidence="4 5">cv. Zhongwan 6</strain>
    </source>
</reference>
<dbReference type="Gene3D" id="2.60.34.10">
    <property type="entry name" value="Substrate Binding Domain Of DNAk, Chain A, domain 1"/>
    <property type="match status" value="3"/>
</dbReference>
<dbReference type="InterPro" id="IPR018181">
    <property type="entry name" value="Heat_shock_70_CS"/>
</dbReference>
<accession>A0A9D4Y6A3</accession>